<dbReference type="EMBL" id="JAAMPC010000015">
    <property type="protein sequence ID" value="KAG2256651.1"/>
    <property type="molecule type" value="Genomic_DNA"/>
</dbReference>
<feature type="compositionally biased region" description="Pro residues" evidence="1">
    <location>
        <begin position="27"/>
        <end position="46"/>
    </location>
</feature>
<reference evidence="2 3" key="1">
    <citation type="submission" date="2020-02" db="EMBL/GenBank/DDBJ databases">
        <authorList>
            <person name="Ma Q."/>
            <person name="Huang Y."/>
            <person name="Song X."/>
            <person name="Pei D."/>
        </authorList>
    </citation>
    <scope>NUCLEOTIDE SEQUENCE [LARGE SCALE GENOMIC DNA]</scope>
    <source>
        <strain evidence="2">Sxm20200214</strain>
        <tissue evidence="2">Leaf</tissue>
    </source>
</reference>
<organism evidence="2 3">
    <name type="scientific">Brassica carinata</name>
    <name type="common">Ethiopian mustard</name>
    <name type="synonym">Abyssinian cabbage</name>
    <dbReference type="NCBI Taxonomy" id="52824"/>
    <lineage>
        <taxon>Eukaryota</taxon>
        <taxon>Viridiplantae</taxon>
        <taxon>Streptophyta</taxon>
        <taxon>Embryophyta</taxon>
        <taxon>Tracheophyta</taxon>
        <taxon>Spermatophyta</taxon>
        <taxon>Magnoliopsida</taxon>
        <taxon>eudicotyledons</taxon>
        <taxon>Gunneridae</taxon>
        <taxon>Pentapetalae</taxon>
        <taxon>rosids</taxon>
        <taxon>malvids</taxon>
        <taxon>Brassicales</taxon>
        <taxon>Brassicaceae</taxon>
        <taxon>Brassiceae</taxon>
        <taxon>Brassica</taxon>
    </lineage>
</organism>
<name>A0A8X7TX13_BRACI</name>
<accession>A0A8X7TX13</accession>
<feature type="compositionally biased region" description="Polar residues" evidence="1">
    <location>
        <begin position="9"/>
        <end position="22"/>
    </location>
</feature>
<evidence type="ECO:0000256" key="1">
    <source>
        <dbReference type="SAM" id="MobiDB-lite"/>
    </source>
</evidence>
<keyword evidence="3" id="KW-1185">Reference proteome</keyword>
<comment type="caution">
    <text evidence="2">The sequence shown here is derived from an EMBL/GenBank/DDBJ whole genome shotgun (WGS) entry which is preliminary data.</text>
</comment>
<proteinExistence type="predicted"/>
<gene>
    <name evidence="2" type="ORF">Bca52824_075945</name>
</gene>
<sequence length="117" mass="12676">MENPWLTVTLASPLNPSTSVGNLSHAPPLPDPPDPPDPLQFPPLPSPLSGGQKPPKRRPSPFPVYRSSLLPLAALTVPLPVLLLPLLSPPFLLLNSWQPLLLFPLAMSQTLDLVYLQ</sequence>
<feature type="region of interest" description="Disordered" evidence="1">
    <location>
        <begin position="1"/>
        <end position="60"/>
    </location>
</feature>
<dbReference type="AlphaFoldDB" id="A0A8X7TX13"/>
<dbReference type="Proteomes" id="UP000886595">
    <property type="component" value="Unassembled WGS sequence"/>
</dbReference>
<evidence type="ECO:0000313" key="3">
    <source>
        <dbReference type="Proteomes" id="UP000886595"/>
    </source>
</evidence>
<evidence type="ECO:0000313" key="2">
    <source>
        <dbReference type="EMBL" id="KAG2256651.1"/>
    </source>
</evidence>
<protein>
    <submittedName>
        <fullName evidence="2">Uncharacterized protein</fullName>
    </submittedName>
</protein>